<keyword evidence="5" id="KW-0539">Nucleus</keyword>
<evidence type="ECO:0000259" key="8">
    <source>
        <dbReference type="PROSITE" id="PS50066"/>
    </source>
</evidence>
<evidence type="ECO:0000313" key="9">
    <source>
        <dbReference type="Proteomes" id="UP000694930"/>
    </source>
</evidence>
<dbReference type="InterPro" id="IPR036879">
    <property type="entry name" value="TF_MADSbox_sf"/>
</dbReference>
<reference evidence="9" key="1">
    <citation type="journal article" date="2014" name="Nat. Genet.">
        <title>The genome of the stress-tolerant wild tomato species Solanum pennellii.</title>
        <authorList>
            <person name="Bolger A."/>
            <person name="Scossa F."/>
            <person name="Bolger M.E."/>
            <person name="Lanz C."/>
            <person name="Maumus F."/>
            <person name="Tohge T."/>
            <person name="Quesneville H."/>
            <person name="Alseekh S."/>
            <person name="Sorensen I."/>
            <person name="Lichtenstein G."/>
            <person name="Fich E.A."/>
            <person name="Conte M."/>
            <person name="Keller H."/>
            <person name="Schneeberger K."/>
            <person name="Schwacke R."/>
            <person name="Ofner I."/>
            <person name="Vrebalov J."/>
            <person name="Xu Y."/>
            <person name="Osorio S."/>
            <person name="Aflitos S.A."/>
            <person name="Schijlen E."/>
            <person name="Jimenez-Gomez J.M."/>
            <person name="Ryngajllo M."/>
            <person name="Kimura S."/>
            <person name="Kumar R."/>
            <person name="Koenig D."/>
            <person name="Headland L.R."/>
            <person name="Maloof J.N."/>
            <person name="Sinha N."/>
            <person name="van Ham R.C."/>
            <person name="Lankhorst R.K."/>
            <person name="Mao L."/>
            <person name="Vogel A."/>
            <person name="Arsova B."/>
            <person name="Panstruga R."/>
            <person name="Fei Z."/>
            <person name="Rose J.K."/>
            <person name="Zamir D."/>
            <person name="Carrari F."/>
            <person name="Giovannoni J.J."/>
            <person name="Weigel D."/>
            <person name="Usadel B."/>
            <person name="Fernie A.R."/>
        </authorList>
    </citation>
    <scope>NUCLEOTIDE SEQUENCE [LARGE SCALE GENOMIC DNA]</scope>
    <source>
        <strain evidence="9">cv. LA0716</strain>
    </source>
</reference>
<accession>A0ABM1V1K8</accession>
<keyword evidence="3" id="KW-0238">DNA-binding</keyword>
<evidence type="ECO:0000256" key="5">
    <source>
        <dbReference type="ARBA" id="ARBA00023242"/>
    </source>
</evidence>
<keyword evidence="6" id="KW-0175">Coiled coil</keyword>
<dbReference type="SUPFAM" id="SSF55455">
    <property type="entry name" value="SRF-like"/>
    <property type="match status" value="1"/>
</dbReference>
<keyword evidence="4" id="KW-0804">Transcription</keyword>
<reference evidence="10" key="2">
    <citation type="submission" date="2025-08" db="UniProtKB">
        <authorList>
            <consortium name="RefSeq"/>
        </authorList>
    </citation>
    <scope>IDENTIFICATION</scope>
</reference>
<evidence type="ECO:0000256" key="3">
    <source>
        <dbReference type="ARBA" id="ARBA00023125"/>
    </source>
</evidence>
<dbReference type="PANTHER" id="PTHR11945:SF695">
    <property type="entry name" value="AGAMOUS-LIKE MADS-BOX PROTEIN AGL90"/>
    <property type="match status" value="1"/>
</dbReference>
<organism evidence="9 10">
    <name type="scientific">Solanum pennellii</name>
    <name type="common">Tomato</name>
    <name type="synonym">Lycopersicon pennellii</name>
    <dbReference type="NCBI Taxonomy" id="28526"/>
    <lineage>
        <taxon>Eukaryota</taxon>
        <taxon>Viridiplantae</taxon>
        <taxon>Streptophyta</taxon>
        <taxon>Embryophyta</taxon>
        <taxon>Tracheophyta</taxon>
        <taxon>Spermatophyta</taxon>
        <taxon>Magnoliopsida</taxon>
        <taxon>eudicotyledons</taxon>
        <taxon>Gunneridae</taxon>
        <taxon>Pentapetalae</taxon>
        <taxon>asterids</taxon>
        <taxon>lamiids</taxon>
        <taxon>Solanales</taxon>
        <taxon>Solanaceae</taxon>
        <taxon>Solanoideae</taxon>
        <taxon>Solaneae</taxon>
        <taxon>Solanum</taxon>
        <taxon>Solanum subgen. Lycopersicon</taxon>
    </lineage>
</organism>
<dbReference type="GeneID" id="107006491"/>
<dbReference type="RefSeq" id="XP_027769626.1">
    <property type="nucleotide sequence ID" value="XM_027913825.1"/>
</dbReference>
<name>A0ABM1V1K8_SOLPN</name>
<feature type="compositionally biased region" description="Basic and acidic residues" evidence="7">
    <location>
        <begin position="265"/>
        <end position="284"/>
    </location>
</feature>
<evidence type="ECO:0000256" key="4">
    <source>
        <dbReference type="ARBA" id="ARBA00023163"/>
    </source>
</evidence>
<evidence type="ECO:0000256" key="1">
    <source>
        <dbReference type="ARBA" id="ARBA00004123"/>
    </source>
</evidence>
<evidence type="ECO:0000256" key="2">
    <source>
        <dbReference type="ARBA" id="ARBA00023015"/>
    </source>
</evidence>
<feature type="domain" description="MADS-box" evidence="8">
    <location>
        <begin position="66"/>
        <end position="113"/>
    </location>
</feature>
<feature type="region of interest" description="Disordered" evidence="7">
    <location>
        <begin position="261"/>
        <end position="284"/>
    </location>
</feature>
<dbReference type="PANTHER" id="PTHR11945">
    <property type="entry name" value="MADS BOX PROTEIN"/>
    <property type="match status" value="1"/>
</dbReference>
<dbReference type="Pfam" id="PF00319">
    <property type="entry name" value="SRF-TF"/>
    <property type="match status" value="1"/>
</dbReference>
<keyword evidence="9" id="KW-1185">Reference proteome</keyword>
<sequence length="284" mass="32869">MEYDQAQLRGGGLDQQPLLVWRLSARAEQSYQKEAQLRKSSCRRRSHIFVSPRPVGKYFFCLSIKYGHKKFERYYEYNENVRNSILDKRVTSLFKKAEELSIVCDVEVAIIIFRPGKIQPITWKSPSLAQDVLTRYLSFIEFKRLSKMVTHEDYLQKKVDKKEEQISKLEKMNEAKEMEILFNQLVEGKSIDKLDAREMKGLLKLFAAKMAKLDERKKELNQAPNPPSNEEIITLSASPMEESFNDPWFIQTIATLGDVSGVESAQKEGNDVNVEDDGHSKHLD</sequence>
<dbReference type="Proteomes" id="UP000694930">
    <property type="component" value="Chromosome 12"/>
</dbReference>
<evidence type="ECO:0000256" key="7">
    <source>
        <dbReference type="SAM" id="MobiDB-lite"/>
    </source>
</evidence>
<keyword evidence="2" id="KW-0805">Transcription regulation</keyword>
<dbReference type="InterPro" id="IPR002100">
    <property type="entry name" value="TF_MADSbox"/>
</dbReference>
<evidence type="ECO:0000313" key="10">
    <source>
        <dbReference type="RefSeq" id="XP_027769626.1"/>
    </source>
</evidence>
<proteinExistence type="predicted"/>
<comment type="subcellular location">
    <subcellularLocation>
        <location evidence="1">Nucleus</location>
    </subcellularLocation>
</comment>
<dbReference type="PROSITE" id="PS50066">
    <property type="entry name" value="MADS_BOX_2"/>
    <property type="match status" value="1"/>
</dbReference>
<gene>
    <name evidence="10" type="primary">LOC107006491</name>
</gene>
<dbReference type="Gene3D" id="3.40.1810.10">
    <property type="entry name" value="Transcription factor, MADS-box"/>
    <property type="match status" value="1"/>
</dbReference>
<protein>
    <submittedName>
        <fullName evidence="10">MADS-box protein AGL72-like</fullName>
    </submittedName>
</protein>
<dbReference type="SMART" id="SM00432">
    <property type="entry name" value="MADS"/>
    <property type="match status" value="1"/>
</dbReference>
<feature type="coiled-coil region" evidence="6">
    <location>
        <begin position="152"/>
        <end position="179"/>
    </location>
</feature>
<evidence type="ECO:0000256" key="6">
    <source>
        <dbReference type="SAM" id="Coils"/>
    </source>
</evidence>